<evidence type="ECO:0000313" key="3">
    <source>
        <dbReference type="EMBL" id="MQZ28911.1"/>
    </source>
</evidence>
<organism evidence="3">
    <name type="scientific">Acinetobacter baumannii</name>
    <dbReference type="NCBI Taxonomy" id="470"/>
    <lineage>
        <taxon>Bacteria</taxon>
        <taxon>Pseudomonadati</taxon>
        <taxon>Pseudomonadota</taxon>
        <taxon>Gammaproteobacteria</taxon>
        <taxon>Moraxellales</taxon>
        <taxon>Moraxellaceae</taxon>
        <taxon>Acinetobacter</taxon>
        <taxon>Acinetobacter calcoaceticus/baumannii complex</taxon>
    </lineage>
</organism>
<reference evidence="3" key="1">
    <citation type="submission" date="2019-09" db="EMBL/GenBank/DDBJ databases">
        <title>Distinct mechanisms of dissemination of NDM-1 metallo-beta-betalactamase in Acinetobacter species spp. in Argentina.</title>
        <authorList>
            <person name="Maria R.S."/>
            <person name="Adams M.D."/>
        </authorList>
    </citation>
    <scope>NUCLEOTIDE SEQUENCE</scope>
    <source>
        <strain evidence="3">AMA3</strain>
    </source>
</reference>
<proteinExistence type="predicted"/>
<reference evidence="2 4" key="2">
    <citation type="submission" date="2019-10" db="EMBL/GenBank/DDBJ databases">
        <title>Genetic environment of the oxa23 gene and comparative analysis of carbapenem resistant Acinetobacter baumannii isolates belonging to global clone 1, lineage 2 recovered in a burns hospital outbreak in 2012-2013.</title>
        <authorList>
            <person name="Douraghi M."/>
            <person name="Aris P."/>
            <person name="Kenyon J."/>
            <person name="Hamidian M."/>
        </authorList>
    </citation>
    <scope>NUCLEOTIDE SEQUENCE [LARGE SCALE GENOMIC DNA]</scope>
    <source>
        <strain evidence="2 4">ABS103</strain>
    </source>
</reference>
<dbReference type="EMBL" id="WIOC01000032">
    <property type="protein sequence ID" value="MQR51208.1"/>
    <property type="molecule type" value="Genomic_DNA"/>
</dbReference>
<keyword evidence="1" id="KW-0812">Transmembrane</keyword>
<accession>A0A646LV10</accession>
<keyword evidence="1" id="KW-1133">Transmembrane helix</keyword>
<comment type="caution">
    <text evidence="3">The sequence shown here is derived from an EMBL/GenBank/DDBJ whole genome shotgun (WGS) entry which is preliminary data.</text>
</comment>
<keyword evidence="1" id="KW-0472">Membrane</keyword>
<feature type="transmembrane region" description="Helical" evidence="1">
    <location>
        <begin position="5"/>
        <end position="25"/>
    </location>
</feature>
<dbReference type="AlphaFoldDB" id="A0A646LV10"/>
<name>A0A646LV10_ACIBA</name>
<dbReference type="Proteomes" id="UP000461234">
    <property type="component" value="Unassembled WGS sequence"/>
</dbReference>
<evidence type="ECO:0000313" key="2">
    <source>
        <dbReference type="EMBL" id="MQR51208.1"/>
    </source>
</evidence>
<dbReference type="EMBL" id="VYTF01000031">
    <property type="protein sequence ID" value="MQZ28911.1"/>
    <property type="molecule type" value="Genomic_DNA"/>
</dbReference>
<gene>
    <name evidence="2" type="ORF">F2P40_18090</name>
    <name evidence="3" type="ORF">F4T87_18140</name>
</gene>
<protein>
    <submittedName>
        <fullName evidence="3">Uncharacterized protein</fullName>
    </submittedName>
</protein>
<sequence>MGQQIIAFFFTTGFLLASFIFHILPDYNHHPTNFWNYSHLSIISFFSGLCSFYIALDERIFRIYL</sequence>
<evidence type="ECO:0000256" key="1">
    <source>
        <dbReference type="SAM" id="Phobius"/>
    </source>
</evidence>
<feature type="transmembrane region" description="Helical" evidence="1">
    <location>
        <begin position="37"/>
        <end position="56"/>
    </location>
</feature>
<evidence type="ECO:0000313" key="4">
    <source>
        <dbReference type="Proteomes" id="UP000461234"/>
    </source>
</evidence>